<protein>
    <submittedName>
        <fullName evidence="1">10640_t:CDS:1</fullName>
    </submittedName>
</protein>
<gene>
    <name evidence="1" type="ORF">SPELUC_LOCUS14014</name>
</gene>
<dbReference type="Proteomes" id="UP000789366">
    <property type="component" value="Unassembled WGS sequence"/>
</dbReference>
<name>A0ACA9QA66_9GLOM</name>
<comment type="caution">
    <text evidence="1">The sequence shown here is derived from an EMBL/GenBank/DDBJ whole genome shotgun (WGS) entry which is preliminary data.</text>
</comment>
<feature type="non-terminal residue" evidence="1">
    <location>
        <position position="1"/>
    </location>
</feature>
<dbReference type="EMBL" id="CAJVPW010039435">
    <property type="protein sequence ID" value="CAG8744113.1"/>
    <property type="molecule type" value="Genomic_DNA"/>
</dbReference>
<reference evidence="1" key="1">
    <citation type="submission" date="2021-06" db="EMBL/GenBank/DDBJ databases">
        <authorList>
            <person name="Kallberg Y."/>
            <person name="Tangrot J."/>
            <person name="Rosling A."/>
        </authorList>
    </citation>
    <scope>NUCLEOTIDE SEQUENCE</scope>
    <source>
        <strain evidence="1">28 12/20/2015</strain>
    </source>
</reference>
<feature type="non-terminal residue" evidence="1">
    <location>
        <position position="330"/>
    </location>
</feature>
<evidence type="ECO:0000313" key="2">
    <source>
        <dbReference type="Proteomes" id="UP000789366"/>
    </source>
</evidence>
<sequence>DKGIQPYSIMILFFALAYICISLDVTGFVEFCAYGFSNKSGNDGRKLFTYFYILFNLMSAFTSNDVVVLTGTIYFAKLSKIRPPTAFLISEFVAANIASMMLYIGNPTNVIVAQAYSITFLTYSAWMILPTIVSMILAYFALYTMFRRSGLIPNEVHTQRRNPKDALKDKKGAIFGVIVLGCCLITLMGTSFTSLSVWIVTLPFAAIMLVRDIWYDLSKKDIVEIRIIEESEKNNVISEKSMDSEKKIGEANENNESKVSLYSDKKKDANLKGKDVESERVIEIKDNNFDGNTGLEKDITNEDTSLNILNIPFVSRRKRSSDIEHSNITP</sequence>
<accession>A0ACA9QA66</accession>
<organism evidence="1 2">
    <name type="scientific">Cetraspora pellucida</name>
    <dbReference type="NCBI Taxonomy" id="1433469"/>
    <lineage>
        <taxon>Eukaryota</taxon>
        <taxon>Fungi</taxon>
        <taxon>Fungi incertae sedis</taxon>
        <taxon>Mucoromycota</taxon>
        <taxon>Glomeromycotina</taxon>
        <taxon>Glomeromycetes</taxon>
        <taxon>Diversisporales</taxon>
        <taxon>Gigasporaceae</taxon>
        <taxon>Cetraspora</taxon>
    </lineage>
</organism>
<evidence type="ECO:0000313" key="1">
    <source>
        <dbReference type="EMBL" id="CAG8744113.1"/>
    </source>
</evidence>
<proteinExistence type="predicted"/>
<keyword evidence="2" id="KW-1185">Reference proteome</keyword>